<dbReference type="RefSeq" id="XP_051444876.1">
    <property type="nucleotide sequence ID" value="XM_051588771.1"/>
</dbReference>
<dbReference type="AlphaFoldDB" id="A0AAD5HD76"/>
<sequence>MIRVLCKEKADDVQTNSPISFIPCVECKVFQADDVSTWDKSKLKSWLSEHNINYDSKADLPSLVKQYRDSATHYANLFGVKVDQATSKLQNSLTAQKDISGANVEYIVEEVKRQLRVLDLEGQLDYRHIQGGLNKAKKNVIKQKAATEEQWANIVTDVEAEFLDTKQTWYQKFFSNKKTASDSAQAWLDETKAHLQKQKNLSEAQIDEIINSLRSRLGSVNDWRKESAKKDKTWFKQLQKDLQSKADMTQEQAEEVIAGLESDFAGFKTSAIEYANGAYDNGQAYLTSFVERVTTSLRESGELTQAKINEIIAAITSRFQNVNWRTMPPQQQKTYLEQLRDDISVRSEQTKDQVNNIVSIVSKTLEDYLVSIKAYLSPGASEASKSASSVYSGATANADSAKSTVVSATDNAKNSAASATDNAKSSAASATDNAKSSVASATNDVQKGVHKWLRDNERSLYEKKGYAQAHIDWVENYLINKFNNARRITTDEVNDAATAIHEYLVKTADVSEKQAKATVDQIRNGLQHARDEL</sequence>
<evidence type="ECO:0000313" key="3">
    <source>
        <dbReference type="Proteomes" id="UP001206595"/>
    </source>
</evidence>
<comment type="caution">
    <text evidence="2">The sequence shown here is derived from an EMBL/GenBank/DDBJ whole genome shotgun (WGS) entry which is preliminary data.</text>
</comment>
<accession>A0AAD5HD76</accession>
<evidence type="ECO:0000313" key="2">
    <source>
        <dbReference type="EMBL" id="KAI8579872.1"/>
    </source>
</evidence>
<dbReference type="Gene3D" id="1.20.120.20">
    <property type="entry name" value="Apolipoprotein"/>
    <property type="match status" value="1"/>
</dbReference>
<protein>
    <submittedName>
        <fullName evidence="2">Uncharacterized protein</fullName>
    </submittedName>
</protein>
<proteinExistence type="predicted"/>
<dbReference type="Proteomes" id="UP001206595">
    <property type="component" value="Unassembled WGS sequence"/>
</dbReference>
<organism evidence="2 3">
    <name type="scientific">Umbelopsis ramanniana AG</name>
    <dbReference type="NCBI Taxonomy" id="1314678"/>
    <lineage>
        <taxon>Eukaryota</taxon>
        <taxon>Fungi</taxon>
        <taxon>Fungi incertae sedis</taxon>
        <taxon>Mucoromycota</taxon>
        <taxon>Mucoromycotina</taxon>
        <taxon>Umbelopsidomycetes</taxon>
        <taxon>Umbelopsidales</taxon>
        <taxon>Umbelopsidaceae</taxon>
        <taxon>Umbelopsis</taxon>
    </lineage>
</organism>
<reference evidence="2" key="2">
    <citation type="journal article" date="2022" name="Proc. Natl. Acad. Sci. U.S.A.">
        <title>Diploid-dominant life cycles characterize the early evolution of Fungi.</title>
        <authorList>
            <person name="Amses K.R."/>
            <person name="Simmons D.R."/>
            <person name="Longcore J.E."/>
            <person name="Mondo S.J."/>
            <person name="Seto K."/>
            <person name="Jeronimo G.H."/>
            <person name="Bonds A.E."/>
            <person name="Quandt C.A."/>
            <person name="Davis W.J."/>
            <person name="Chang Y."/>
            <person name="Federici B.A."/>
            <person name="Kuo A."/>
            <person name="LaButti K."/>
            <person name="Pangilinan J."/>
            <person name="Andreopoulos W."/>
            <person name="Tritt A."/>
            <person name="Riley R."/>
            <person name="Hundley H."/>
            <person name="Johnson J."/>
            <person name="Lipzen A."/>
            <person name="Barry K."/>
            <person name="Lang B.F."/>
            <person name="Cuomo C.A."/>
            <person name="Buchler N.E."/>
            <person name="Grigoriev I.V."/>
            <person name="Spatafora J.W."/>
            <person name="Stajich J.E."/>
            <person name="James T.Y."/>
        </authorList>
    </citation>
    <scope>NUCLEOTIDE SEQUENCE</scope>
    <source>
        <strain evidence="2">AG</strain>
    </source>
</reference>
<keyword evidence="3" id="KW-1185">Reference proteome</keyword>
<dbReference type="EMBL" id="MU620916">
    <property type="protein sequence ID" value="KAI8579872.1"/>
    <property type="molecule type" value="Genomic_DNA"/>
</dbReference>
<evidence type="ECO:0000256" key="1">
    <source>
        <dbReference type="SAM" id="MobiDB-lite"/>
    </source>
</evidence>
<dbReference type="SUPFAM" id="SSF58113">
    <property type="entry name" value="Apolipoprotein A-I"/>
    <property type="match status" value="1"/>
</dbReference>
<feature type="region of interest" description="Disordered" evidence="1">
    <location>
        <begin position="415"/>
        <end position="442"/>
    </location>
</feature>
<name>A0AAD5HD76_UMBRA</name>
<dbReference type="GeneID" id="75914116"/>
<gene>
    <name evidence="2" type="ORF">K450DRAFT_239479</name>
</gene>
<reference evidence="2" key="1">
    <citation type="submission" date="2021-06" db="EMBL/GenBank/DDBJ databases">
        <authorList>
            <consortium name="DOE Joint Genome Institute"/>
            <person name="Mondo S.J."/>
            <person name="Amses K.R."/>
            <person name="Simmons D.R."/>
            <person name="Longcore J.E."/>
            <person name="Seto K."/>
            <person name="Alves G.H."/>
            <person name="Bonds A.E."/>
            <person name="Quandt C.A."/>
            <person name="Davis W.J."/>
            <person name="Chang Y."/>
            <person name="Letcher P.M."/>
            <person name="Powell M.J."/>
            <person name="Kuo A."/>
            <person name="Labutti K."/>
            <person name="Pangilinan J."/>
            <person name="Andreopoulos W."/>
            <person name="Tritt A."/>
            <person name="Riley R."/>
            <person name="Hundley H."/>
            <person name="Johnson J."/>
            <person name="Lipzen A."/>
            <person name="Barry K."/>
            <person name="Berbee M.L."/>
            <person name="Buchler N.E."/>
            <person name="Grigoriev I.V."/>
            <person name="Spatafora J.W."/>
            <person name="Stajich J.E."/>
            <person name="James T.Y."/>
        </authorList>
    </citation>
    <scope>NUCLEOTIDE SEQUENCE</scope>
    <source>
        <strain evidence="2">AG</strain>
    </source>
</reference>